<dbReference type="Proteomes" id="UP000734854">
    <property type="component" value="Unassembled WGS sequence"/>
</dbReference>
<dbReference type="Gene3D" id="3.80.10.10">
    <property type="entry name" value="Ribonuclease Inhibitor"/>
    <property type="match status" value="1"/>
</dbReference>
<dbReference type="InterPro" id="IPR056789">
    <property type="entry name" value="LRR_R13L1-DRL21"/>
</dbReference>
<dbReference type="InterPro" id="IPR032675">
    <property type="entry name" value="LRR_dom_sf"/>
</dbReference>
<feature type="region of interest" description="Disordered" evidence="1">
    <location>
        <begin position="489"/>
        <end position="510"/>
    </location>
</feature>
<dbReference type="Pfam" id="PF12937">
    <property type="entry name" value="F-box-like"/>
    <property type="match status" value="1"/>
</dbReference>
<evidence type="ECO:0000259" key="2">
    <source>
        <dbReference type="PROSITE" id="PS50181"/>
    </source>
</evidence>
<comment type="caution">
    <text evidence="3">The sequence shown here is derived from an EMBL/GenBank/DDBJ whole genome shotgun (WGS) entry which is preliminary data.</text>
</comment>
<gene>
    <name evidence="3" type="ORF">ZIOFF_004576</name>
</gene>
<name>A0A8J5M3S9_ZINOF</name>
<dbReference type="SUPFAM" id="SSF52058">
    <property type="entry name" value="L domain-like"/>
    <property type="match status" value="1"/>
</dbReference>
<sequence length="605" mass="69899">MEAKLNDKEYIDHLVFNYTIDRRSQGDIDQKDIMEGLEPHYNLKSLTILHYGGLNSPCWLEKNYLTNLKSIHFNWCARWEDLPPLDHLPFLMDISTWKLPVRRIGAKFYGDADQVFPSLQELTFHTLNEWEELSESDSRPIFPCLTKMRIENCLKLRRIPVLPLISMKQLDIWNSGDIGNMPVQPYAEQEFRSLRTVSIDDHVLKYVWAILGRAPCIQIDGLDWPLISNIPGIRIDGEITSITEVALDCKALSVLFSGSFLPSPPLSYDQRKQVVIVDRSVVQLNQAMATEKREPSTRGFSKLPEECVTYMLSFTSPRDICRLSLVSKSFLAAAQIDLLWESFLPPDVAEILSRATHPVDYSSRKELYFRLCQPLLVDEGKLVVDLLFNVQSFHLEKSTGKKTYMISPETMYIPWIPHPQHWTWISLPHSRFSKQAELVSVCWLEIVSSIDSRLLSQKTMYTAYMIYKLNPDSYGLDSNSQKASIKLGAHSQENRVSLEPDDEEDEEEEEEKQIQLREDGWLEMVLGEIYNDQGDEGDIEIKFLDTEELHWKKGLVFAGFEIRPTKKKVDAKLLRSLRIRHSHVVEAFAHCKCKARCVYQSNSDF</sequence>
<dbReference type="InterPro" id="IPR025886">
    <property type="entry name" value="PP2-like"/>
</dbReference>
<dbReference type="PANTHER" id="PTHR32278:SF111">
    <property type="entry name" value="F-BOX PROTEIN PP2-B12-RELATED"/>
    <property type="match status" value="1"/>
</dbReference>
<dbReference type="Gene3D" id="1.20.1280.50">
    <property type="match status" value="1"/>
</dbReference>
<feature type="compositionally biased region" description="Acidic residues" evidence="1">
    <location>
        <begin position="499"/>
        <end position="510"/>
    </location>
</feature>
<dbReference type="Pfam" id="PF25019">
    <property type="entry name" value="LRR_R13L1-DRL21"/>
    <property type="match status" value="1"/>
</dbReference>
<organism evidence="3 4">
    <name type="scientific">Zingiber officinale</name>
    <name type="common">Ginger</name>
    <name type="synonym">Amomum zingiber</name>
    <dbReference type="NCBI Taxonomy" id="94328"/>
    <lineage>
        <taxon>Eukaryota</taxon>
        <taxon>Viridiplantae</taxon>
        <taxon>Streptophyta</taxon>
        <taxon>Embryophyta</taxon>
        <taxon>Tracheophyta</taxon>
        <taxon>Spermatophyta</taxon>
        <taxon>Magnoliopsida</taxon>
        <taxon>Liliopsida</taxon>
        <taxon>Zingiberales</taxon>
        <taxon>Zingiberaceae</taxon>
        <taxon>Zingiber</taxon>
    </lineage>
</organism>
<reference evidence="3 4" key="1">
    <citation type="submission" date="2020-08" db="EMBL/GenBank/DDBJ databases">
        <title>Plant Genome Project.</title>
        <authorList>
            <person name="Zhang R.-G."/>
        </authorList>
    </citation>
    <scope>NUCLEOTIDE SEQUENCE [LARGE SCALE GENOMIC DNA]</scope>
    <source>
        <tissue evidence="3">Rhizome</tissue>
    </source>
</reference>
<evidence type="ECO:0000313" key="3">
    <source>
        <dbReference type="EMBL" id="KAG6530818.1"/>
    </source>
</evidence>
<dbReference type="InterPro" id="IPR036047">
    <property type="entry name" value="F-box-like_dom_sf"/>
</dbReference>
<dbReference type="PROSITE" id="PS50181">
    <property type="entry name" value="FBOX"/>
    <property type="match status" value="1"/>
</dbReference>
<keyword evidence="4" id="KW-1185">Reference proteome</keyword>
<dbReference type="CDD" id="cd22162">
    <property type="entry name" value="F-box_AtSKIP3-like"/>
    <property type="match status" value="1"/>
</dbReference>
<dbReference type="PANTHER" id="PTHR32278">
    <property type="entry name" value="F-BOX DOMAIN-CONTAINING PROTEIN"/>
    <property type="match status" value="1"/>
</dbReference>
<proteinExistence type="predicted"/>
<evidence type="ECO:0000313" key="4">
    <source>
        <dbReference type="Proteomes" id="UP000734854"/>
    </source>
</evidence>
<dbReference type="SUPFAM" id="SSF81383">
    <property type="entry name" value="F-box domain"/>
    <property type="match status" value="1"/>
</dbReference>
<accession>A0A8J5M3S9</accession>
<dbReference type="AlphaFoldDB" id="A0A8J5M3S9"/>
<protein>
    <recommendedName>
        <fullName evidence="2">F-box domain-containing protein</fullName>
    </recommendedName>
</protein>
<dbReference type="EMBL" id="JACMSC010000002">
    <property type="protein sequence ID" value="KAG6530818.1"/>
    <property type="molecule type" value="Genomic_DNA"/>
</dbReference>
<dbReference type="InterPro" id="IPR001810">
    <property type="entry name" value="F-box_dom"/>
</dbReference>
<evidence type="ECO:0000256" key="1">
    <source>
        <dbReference type="SAM" id="MobiDB-lite"/>
    </source>
</evidence>
<dbReference type="Pfam" id="PF14299">
    <property type="entry name" value="PP2"/>
    <property type="match status" value="1"/>
</dbReference>
<feature type="domain" description="F-box" evidence="2">
    <location>
        <begin position="297"/>
        <end position="343"/>
    </location>
</feature>